<dbReference type="SUPFAM" id="SSF55961">
    <property type="entry name" value="Bet v1-like"/>
    <property type="match status" value="1"/>
</dbReference>
<evidence type="ECO:0000313" key="1">
    <source>
        <dbReference type="EMBL" id="KZS40779.1"/>
    </source>
</evidence>
<dbReference type="CDD" id="cd07820">
    <property type="entry name" value="SRPBCC_3"/>
    <property type="match status" value="1"/>
</dbReference>
<evidence type="ECO:0000313" key="2">
    <source>
        <dbReference type="Proteomes" id="UP000076715"/>
    </source>
</evidence>
<reference evidence="1 2" key="1">
    <citation type="submission" date="2016-01" db="EMBL/GenBank/DDBJ databases">
        <title>The draft genome sequence of Aquimarina sp. RZW4-3-2.</title>
        <authorList>
            <person name="Wang Y."/>
        </authorList>
    </citation>
    <scope>NUCLEOTIDE SEQUENCE [LARGE SCALE GENOMIC DNA]</scope>
    <source>
        <strain evidence="1 2">RZW4-3-2</strain>
    </source>
</reference>
<dbReference type="Gene3D" id="3.30.530.20">
    <property type="match status" value="1"/>
</dbReference>
<proteinExistence type="predicted"/>
<sequence length="153" mass="17763">MITKLHLITEITAPIQEVFNLSRNIDFHIQSAKKTNEKAISGVTQGLINLNETVTWKGKHFGIYLTHQSKITELDFPNSFTDEMIKGHFKSFKHQHHFSKTALGTKMIDILEYQTPYGYIGKIFNGLCLKRHLFNFLTTRNESIKTHLETKKR</sequence>
<protein>
    <submittedName>
        <fullName evidence="1">Cell division protein</fullName>
    </submittedName>
</protein>
<name>A0A163ASZ3_9FLAO</name>
<dbReference type="InterPro" id="IPR023393">
    <property type="entry name" value="START-like_dom_sf"/>
</dbReference>
<accession>A0A163ASZ3</accession>
<dbReference type="EMBL" id="LQRT01000013">
    <property type="protein sequence ID" value="KZS40779.1"/>
    <property type="molecule type" value="Genomic_DNA"/>
</dbReference>
<organism evidence="1 2">
    <name type="scientific">Aquimarina aggregata</name>
    <dbReference type="NCBI Taxonomy" id="1642818"/>
    <lineage>
        <taxon>Bacteria</taxon>
        <taxon>Pseudomonadati</taxon>
        <taxon>Bacteroidota</taxon>
        <taxon>Flavobacteriia</taxon>
        <taxon>Flavobacteriales</taxon>
        <taxon>Flavobacteriaceae</taxon>
        <taxon>Aquimarina</taxon>
    </lineage>
</organism>
<keyword evidence="1" id="KW-0131">Cell cycle</keyword>
<dbReference type="AlphaFoldDB" id="A0A163ASZ3"/>
<gene>
    <name evidence="1" type="ORF">AWE51_07460</name>
</gene>
<dbReference type="STRING" id="1642818.AWE51_07460"/>
<keyword evidence="2" id="KW-1185">Reference proteome</keyword>
<dbReference type="GO" id="GO:0051301">
    <property type="term" value="P:cell division"/>
    <property type="evidence" value="ECO:0007669"/>
    <property type="project" value="UniProtKB-KW"/>
</dbReference>
<dbReference type="RefSeq" id="WP_066314535.1">
    <property type="nucleotide sequence ID" value="NZ_LQRT01000013.1"/>
</dbReference>
<comment type="caution">
    <text evidence="1">The sequence shown here is derived from an EMBL/GenBank/DDBJ whole genome shotgun (WGS) entry which is preliminary data.</text>
</comment>
<dbReference type="Proteomes" id="UP000076715">
    <property type="component" value="Unassembled WGS sequence"/>
</dbReference>
<keyword evidence="1" id="KW-0132">Cell division</keyword>